<gene>
    <name evidence="2" type="ORF">FB473_001522</name>
</gene>
<keyword evidence="1" id="KW-1133">Transmembrane helix</keyword>
<organism evidence="2 3">
    <name type="scientific">Brooklawnia cerclae</name>
    <dbReference type="NCBI Taxonomy" id="349934"/>
    <lineage>
        <taxon>Bacteria</taxon>
        <taxon>Bacillati</taxon>
        <taxon>Actinomycetota</taxon>
        <taxon>Actinomycetes</taxon>
        <taxon>Propionibacteriales</taxon>
        <taxon>Propionibacteriaceae</taxon>
        <taxon>Brooklawnia</taxon>
    </lineage>
</organism>
<evidence type="ECO:0000313" key="3">
    <source>
        <dbReference type="Proteomes" id="UP000749311"/>
    </source>
</evidence>
<proteinExistence type="predicted"/>
<keyword evidence="3" id="KW-1185">Reference proteome</keyword>
<comment type="caution">
    <text evidence="2">The sequence shown here is derived from an EMBL/GenBank/DDBJ whole genome shotgun (WGS) entry which is preliminary data.</text>
</comment>
<dbReference type="Proteomes" id="UP000749311">
    <property type="component" value="Unassembled WGS sequence"/>
</dbReference>
<accession>A0ABX0SES0</accession>
<sequence>MNGINTKVLAVVSGVCLIAGVIWFRVGVDADLVWMPIALLVVGFAGAAVYQHLRKLDSRAAQDKLHDDLRRTYGNQQK</sequence>
<keyword evidence="1" id="KW-0472">Membrane</keyword>
<feature type="transmembrane region" description="Helical" evidence="1">
    <location>
        <begin position="32"/>
        <end position="50"/>
    </location>
</feature>
<evidence type="ECO:0000313" key="2">
    <source>
        <dbReference type="EMBL" id="NIH56877.1"/>
    </source>
</evidence>
<name>A0ABX0SES0_9ACTN</name>
<evidence type="ECO:0000256" key="1">
    <source>
        <dbReference type="SAM" id="Phobius"/>
    </source>
</evidence>
<dbReference type="RefSeq" id="WP_167166149.1">
    <property type="nucleotide sequence ID" value="NZ_BAAAOO010000015.1"/>
</dbReference>
<protein>
    <submittedName>
        <fullName evidence="2">Uncharacterized protein</fullName>
    </submittedName>
</protein>
<reference evidence="2 3" key="1">
    <citation type="submission" date="2020-02" db="EMBL/GenBank/DDBJ databases">
        <title>Sequencing the genomes of 1000 actinobacteria strains.</title>
        <authorList>
            <person name="Klenk H.-P."/>
        </authorList>
    </citation>
    <scope>NUCLEOTIDE SEQUENCE [LARGE SCALE GENOMIC DNA]</scope>
    <source>
        <strain evidence="2 3">DSM 19609</strain>
    </source>
</reference>
<keyword evidence="1" id="KW-0812">Transmembrane</keyword>
<dbReference type="EMBL" id="JAAMOZ010000001">
    <property type="protein sequence ID" value="NIH56877.1"/>
    <property type="molecule type" value="Genomic_DNA"/>
</dbReference>
<feature type="transmembrane region" description="Helical" evidence="1">
    <location>
        <begin position="7"/>
        <end position="26"/>
    </location>
</feature>